<keyword evidence="1" id="KW-0732">Signal</keyword>
<protein>
    <recommendedName>
        <fullName evidence="4">LTXXQ motif family protein</fullName>
    </recommendedName>
</protein>
<accession>A0A1H9AX75</accession>
<dbReference type="Proteomes" id="UP000198648">
    <property type="component" value="Unassembled WGS sequence"/>
</dbReference>
<dbReference type="RefSeq" id="WP_091466413.1">
    <property type="nucleotide sequence ID" value="NZ_FOEI01000002.1"/>
</dbReference>
<evidence type="ECO:0000313" key="3">
    <source>
        <dbReference type="Proteomes" id="UP000198648"/>
    </source>
</evidence>
<dbReference type="OrthoDB" id="1376569at2"/>
<dbReference type="STRING" id="1299341.SAMN05444005_102352"/>
<organism evidence="2 3">
    <name type="scientific">Flavobacterium urocaniciphilum</name>
    <dbReference type="NCBI Taxonomy" id="1299341"/>
    <lineage>
        <taxon>Bacteria</taxon>
        <taxon>Pseudomonadati</taxon>
        <taxon>Bacteroidota</taxon>
        <taxon>Flavobacteriia</taxon>
        <taxon>Flavobacteriales</taxon>
        <taxon>Flavobacteriaceae</taxon>
        <taxon>Flavobacterium</taxon>
    </lineage>
</organism>
<evidence type="ECO:0008006" key="4">
    <source>
        <dbReference type="Google" id="ProtNLM"/>
    </source>
</evidence>
<dbReference type="EMBL" id="FOEI01000002">
    <property type="protein sequence ID" value="SEP80548.1"/>
    <property type="molecule type" value="Genomic_DNA"/>
</dbReference>
<sequence>MKKILSILVLLLAFTINANAQEKEFKKVDEKVEAKNNLTALNEVIKLDAKLSQDLMGLFEYKYRTLNENLSTERKTELAHIIELKLRATLDAKQMEAIESRQGLLKKLTN</sequence>
<proteinExistence type="predicted"/>
<name>A0A1H9AX75_9FLAO</name>
<keyword evidence="3" id="KW-1185">Reference proteome</keyword>
<feature type="chain" id="PRO_5011514405" description="LTXXQ motif family protein" evidence="1">
    <location>
        <begin position="21"/>
        <end position="110"/>
    </location>
</feature>
<feature type="signal peptide" evidence="1">
    <location>
        <begin position="1"/>
        <end position="20"/>
    </location>
</feature>
<evidence type="ECO:0000256" key="1">
    <source>
        <dbReference type="SAM" id="SignalP"/>
    </source>
</evidence>
<gene>
    <name evidence="2" type="ORF">SAMN05444005_102352</name>
</gene>
<dbReference type="AlphaFoldDB" id="A0A1H9AX75"/>
<evidence type="ECO:0000313" key="2">
    <source>
        <dbReference type="EMBL" id="SEP80548.1"/>
    </source>
</evidence>
<reference evidence="2 3" key="1">
    <citation type="submission" date="2016-10" db="EMBL/GenBank/DDBJ databases">
        <authorList>
            <person name="de Groot N.N."/>
        </authorList>
    </citation>
    <scope>NUCLEOTIDE SEQUENCE [LARGE SCALE GENOMIC DNA]</scope>
    <source>
        <strain evidence="2 3">DSM 27078</strain>
    </source>
</reference>